<dbReference type="KEGG" id="vg:80543719"/>
<name>A0A7S7YEW1_9VIRU</name>
<evidence type="ECO:0000256" key="1">
    <source>
        <dbReference type="SAM" id="MobiDB-lite"/>
    </source>
</evidence>
<evidence type="ECO:0000313" key="4">
    <source>
        <dbReference type="Proteomes" id="UP001162098"/>
    </source>
</evidence>
<dbReference type="InterPro" id="IPR001810">
    <property type="entry name" value="F-box_dom"/>
</dbReference>
<feature type="region of interest" description="Disordered" evidence="1">
    <location>
        <begin position="1"/>
        <end position="27"/>
    </location>
</feature>
<dbReference type="InterPro" id="IPR036047">
    <property type="entry name" value="F-box-like_dom_sf"/>
</dbReference>
<protein>
    <submittedName>
        <fullName evidence="3">MORN repeat domain containing protein</fullName>
    </submittedName>
</protein>
<dbReference type="Pfam" id="PF12937">
    <property type="entry name" value="F-box-like"/>
    <property type="match status" value="1"/>
</dbReference>
<evidence type="ECO:0000259" key="2">
    <source>
        <dbReference type="Pfam" id="PF12937"/>
    </source>
</evidence>
<organism evidence="3 4">
    <name type="scientific">Medusavirus stheno T3</name>
    <dbReference type="NCBI Taxonomy" id="3069717"/>
    <lineage>
        <taxon>Viruses</taxon>
        <taxon>Varidnaviria</taxon>
        <taxon>Bamfordvirae</taxon>
        <taxon>Nucleocytoviricota</taxon>
        <taxon>Megaviricetes</taxon>
        <taxon>Mamonoviridae</taxon>
        <taxon>Medusavirus</taxon>
        <taxon>Medusavirus sthenus</taxon>
    </lineage>
</organism>
<dbReference type="Gene3D" id="1.20.1280.50">
    <property type="match status" value="1"/>
</dbReference>
<accession>A0A7S7YEW1</accession>
<dbReference type="EMBL" id="MW018138">
    <property type="protein sequence ID" value="QPB44523.1"/>
    <property type="molecule type" value="Genomic_DNA"/>
</dbReference>
<feature type="compositionally biased region" description="Basic and acidic residues" evidence="1">
    <location>
        <begin position="9"/>
        <end position="19"/>
    </location>
</feature>
<proteinExistence type="predicted"/>
<dbReference type="Proteomes" id="UP001162098">
    <property type="component" value="Segment"/>
</dbReference>
<sequence length="145" mass="16199">MTGTRKRKLDAPTRTDKQERKTRRTESCCGDGPLTLAPNEIIMRIFRRLGSAKDVCALSAAARLFHCLGTDQALWRHMCSRHHGDRLLATTNRHLFDFGKDWIWLYKSKVELKGDSGVGAKQIEGQGALQGEWIDGKLQGCVCGA</sequence>
<evidence type="ECO:0000313" key="3">
    <source>
        <dbReference type="EMBL" id="QPB44523.1"/>
    </source>
</evidence>
<keyword evidence="4" id="KW-1185">Reference proteome</keyword>
<reference evidence="3 4" key="1">
    <citation type="submission" date="2020-09" db="EMBL/GenBank/DDBJ databases">
        <authorList>
            <person name="Zhang R."/>
            <person name="Garcia K."/>
            <person name="Ogata H."/>
        </authorList>
    </citation>
    <scope>NUCLEOTIDE SEQUENCE [LARGE SCALE GENOMIC DNA]</scope>
    <source>
        <strain evidence="4">stheno</strain>
    </source>
</reference>
<dbReference type="SUPFAM" id="SSF81383">
    <property type="entry name" value="F-box domain"/>
    <property type="match status" value="1"/>
</dbReference>
<feature type="domain" description="F-box" evidence="2">
    <location>
        <begin position="38"/>
        <end position="80"/>
    </location>
</feature>